<protein>
    <recommendedName>
        <fullName evidence="3">Molybdenum cofactor sulfurase</fullName>
    </recommendedName>
</protein>
<keyword evidence="2" id="KW-1185">Reference proteome</keyword>
<name>A0AAV5WFX8_9BILA</name>
<evidence type="ECO:0000313" key="1">
    <source>
        <dbReference type="EMBL" id="GMT29927.1"/>
    </source>
</evidence>
<feature type="non-terminal residue" evidence="1">
    <location>
        <position position="1"/>
    </location>
</feature>
<organism evidence="1 2">
    <name type="scientific">Pristionchus fissidentatus</name>
    <dbReference type="NCBI Taxonomy" id="1538716"/>
    <lineage>
        <taxon>Eukaryota</taxon>
        <taxon>Metazoa</taxon>
        <taxon>Ecdysozoa</taxon>
        <taxon>Nematoda</taxon>
        <taxon>Chromadorea</taxon>
        <taxon>Rhabditida</taxon>
        <taxon>Rhabditina</taxon>
        <taxon>Diplogasteromorpha</taxon>
        <taxon>Diplogasteroidea</taxon>
        <taxon>Neodiplogasteridae</taxon>
        <taxon>Pristionchus</taxon>
    </lineage>
</organism>
<gene>
    <name evidence="1" type="ORF">PFISCL1PPCAC_21224</name>
</gene>
<accession>A0AAV5WFX8</accession>
<evidence type="ECO:0000313" key="2">
    <source>
        <dbReference type="Proteomes" id="UP001432322"/>
    </source>
</evidence>
<dbReference type="AlphaFoldDB" id="A0AAV5WFX8"/>
<proteinExistence type="predicted"/>
<comment type="caution">
    <text evidence="1">The sequence shown here is derived from an EMBL/GenBank/DDBJ whole genome shotgun (WGS) entry which is preliminary data.</text>
</comment>
<dbReference type="EMBL" id="BTSY01000005">
    <property type="protein sequence ID" value="GMT29927.1"/>
    <property type="molecule type" value="Genomic_DNA"/>
</dbReference>
<reference evidence="1" key="1">
    <citation type="submission" date="2023-10" db="EMBL/GenBank/DDBJ databases">
        <title>Genome assembly of Pristionchus species.</title>
        <authorList>
            <person name="Yoshida K."/>
            <person name="Sommer R.J."/>
        </authorList>
    </citation>
    <scope>NUCLEOTIDE SEQUENCE</scope>
    <source>
        <strain evidence="1">RS5133</strain>
    </source>
</reference>
<evidence type="ECO:0008006" key="3">
    <source>
        <dbReference type="Google" id="ProtNLM"/>
    </source>
</evidence>
<dbReference type="Proteomes" id="UP001432322">
    <property type="component" value="Unassembled WGS sequence"/>
</dbReference>
<sequence length="145" mass="16751">GCKLLEITPDNLSLREVSHPGVESDLSLSDEKLRELLNNKSNVFITRRSENVTAIGLRTMWENLLNAKFDGLQIIVSEAVADELFNLIRADCGNTSSEEKIEVEGRIDKSTRYEIWRDSRRREFVSMSRIYVGQRWMSNQPRAEF</sequence>